<evidence type="ECO:0000313" key="9">
    <source>
        <dbReference type="EMBL" id="MFG6108070.1"/>
    </source>
</evidence>
<keyword evidence="1 6" id="KW-0732">Signal</keyword>
<evidence type="ECO:0000259" key="8">
    <source>
        <dbReference type="Pfam" id="PF09864"/>
    </source>
</evidence>
<keyword evidence="10" id="KW-1185">Reference proteome</keyword>
<dbReference type="PROSITE" id="PS51257">
    <property type="entry name" value="PROKAR_LIPOPROTEIN"/>
    <property type="match status" value="1"/>
</dbReference>
<dbReference type="Proteomes" id="UP001605261">
    <property type="component" value="Unassembled WGS sequence"/>
</dbReference>
<evidence type="ECO:0000256" key="6">
    <source>
        <dbReference type="SAM" id="SignalP"/>
    </source>
</evidence>
<comment type="caution">
    <text evidence="9">The sequence shown here is derived from an EMBL/GenBank/DDBJ whole genome shotgun (WGS) entry which is preliminary data.</text>
</comment>
<protein>
    <submittedName>
        <fullName evidence="9">MliC family protein</fullName>
    </submittedName>
</protein>
<evidence type="ECO:0000256" key="2">
    <source>
        <dbReference type="ARBA" id="ARBA00023136"/>
    </source>
</evidence>
<evidence type="ECO:0000313" key="10">
    <source>
        <dbReference type="Proteomes" id="UP001605261"/>
    </source>
</evidence>
<dbReference type="InterPro" id="IPR018660">
    <property type="entry name" value="MliC"/>
</dbReference>
<dbReference type="InterPro" id="IPR036328">
    <property type="entry name" value="MliC_sf"/>
</dbReference>
<organism evidence="9 10">
    <name type="scientific">Stenotrophomonas nematodicola</name>
    <dbReference type="NCBI Taxonomy" id="2656746"/>
    <lineage>
        <taxon>Bacteria</taxon>
        <taxon>Pseudomonadati</taxon>
        <taxon>Pseudomonadota</taxon>
        <taxon>Gammaproteobacteria</taxon>
        <taxon>Lysobacterales</taxon>
        <taxon>Lysobacteraceae</taxon>
        <taxon>Stenotrophomonas</taxon>
    </lineage>
</organism>
<feature type="domain" description="Lysozyme inhibitor LprI-like N-terminal" evidence="7">
    <location>
        <begin position="61"/>
        <end position="136"/>
    </location>
</feature>
<feature type="domain" description="C-type lysozyme inhibitor" evidence="8">
    <location>
        <begin position="151"/>
        <end position="217"/>
    </location>
</feature>
<dbReference type="PANTHER" id="PTHR37549:SF1">
    <property type="entry name" value="LIPOPROTEIN LPRI"/>
    <property type="match status" value="1"/>
</dbReference>
<dbReference type="PANTHER" id="PTHR37549">
    <property type="entry name" value="LIPOPROTEIN LPRI"/>
    <property type="match status" value="1"/>
</dbReference>
<feature type="compositionally biased region" description="Low complexity" evidence="5">
    <location>
        <begin position="18"/>
        <end position="39"/>
    </location>
</feature>
<dbReference type="Pfam" id="PF07007">
    <property type="entry name" value="LprI"/>
    <property type="match status" value="1"/>
</dbReference>
<dbReference type="Pfam" id="PF09864">
    <property type="entry name" value="MliC"/>
    <property type="match status" value="1"/>
</dbReference>
<name>A0ABW7CT59_9GAMM</name>
<gene>
    <name evidence="9" type="ORF">ACEU0G_001542</name>
</gene>
<dbReference type="Gene3D" id="2.40.128.200">
    <property type="match status" value="1"/>
</dbReference>
<keyword evidence="4" id="KW-0449">Lipoprotein</keyword>
<evidence type="ECO:0000256" key="1">
    <source>
        <dbReference type="ARBA" id="ARBA00022729"/>
    </source>
</evidence>
<evidence type="ECO:0000256" key="5">
    <source>
        <dbReference type="SAM" id="MobiDB-lite"/>
    </source>
</evidence>
<dbReference type="SUPFAM" id="SSF141488">
    <property type="entry name" value="YdhA-like"/>
    <property type="match status" value="1"/>
</dbReference>
<accession>A0ABW7CT59</accession>
<feature type="signal peptide" evidence="6">
    <location>
        <begin position="1"/>
        <end position="23"/>
    </location>
</feature>
<feature type="compositionally biased region" description="Low complexity" evidence="5">
    <location>
        <begin position="47"/>
        <end position="56"/>
    </location>
</feature>
<evidence type="ECO:0000256" key="3">
    <source>
        <dbReference type="ARBA" id="ARBA00023139"/>
    </source>
</evidence>
<dbReference type="RefSeq" id="WP_394161135.1">
    <property type="nucleotide sequence ID" value="NZ_JBHGCJ010000001.1"/>
</dbReference>
<keyword evidence="2" id="KW-0472">Membrane</keyword>
<sequence length="224" mass="23800">MNRFVLLGVGALALAACSKPAPSDTDTPAPAPGTATTTPVPTPAPPATAAEPTLQPPSFDCAKAQSESEKLVCGDARLAALDRQLAALYKRVQTSPDELDIAAEQRGWVKGRDACWQAVDRHRCLVESYQTRIVELNIGSGGVSAPTPVRYQCDDASKPVSVVFYNELDPQAAVVSWGKDQAIVFPAQAASGSRYTREGVEFWEHQGEATLDFYGTTMSCKAAG</sequence>
<dbReference type="EMBL" id="JBHGCJ010000001">
    <property type="protein sequence ID" value="MFG6108070.1"/>
    <property type="molecule type" value="Genomic_DNA"/>
</dbReference>
<dbReference type="InterPro" id="IPR009739">
    <property type="entry name" value="LprI-like_N"/>
</dbReference>
<evidence type="ECO:0000259" key="7">
    <source>
        <dbReference type="Pfam" id="PF07007"/>
    </source>
</evidence>
<feature type="region of interest" description="Disordered" evidence="5">
    <location>
        <begin position="18"/>
        <end position="56"/>
    </location>
</feature>
<evidence type="ECO:0000256" key="4">
    <source>
        <dbReference type="ARBA" id="ARBA00023288"/>
    </source>
</evidence>
<reference evidence="9 10" key="1">
    <citation type="submission" date="2024-09" db="EMBL/GenBank/DDBJ databases">
        <authorList>
            <consortium name="All-Russian atlas of soil microorganisms"/>
            <consortium name="as a basis for the search for new antimicrobial producers and enzymes with unique properties"/>
            <person name="Sokolova E.A."/>
            <person name="Voronina E.N."/>
        </authorList>
    </citation>
    <scope>NUCLEOTIDE SEQUENCE [LARGE SCALE GENOMIC DNA]</scope>
    <source>
        <strain evidence="9 10">AF-22b-331.1</strain>
    </source>
</reference>
<proteinExistence type="predicted"/>
<feature type="chain" id="PRO_5047463741" evidence="6">
    <location>
        <begin position="24"/>
        <end position="224"/>
    </location>
</feature>
<dbReference type="InterPro" id="IPR052755">
    <property type="entry name" value="Lysozyme_Inhibitor_LprI"/>
</dbReference>
<keyword evidence="3" id="KW-0564">Palmitate</keyword>